<feature type="domain" description="IF rod" evidence="7">
    <location>
        <begin position="164"/>
        <end position="517"/>
    </location>
</feature>
<evidence type="ECO:0000256" key="1">
    <source>
        <dbReference type="ARBA" id="ARBA00022754"/>
    </source>
</evidence>
<dbReference type="PROSITE" id="PS51841">
    <property type="entry name" value="LTD"/>
    <property type="match status" value="1"/>
</dbReference>
<dbReference type="InterPro" id="IPR001322">
    <property type="entry name" value="Lamin_tail_dom"/>
</dbReference>
<dbReference type="SUPFAM" id="SSF64593">
    <property type="entry name" value="Intermediate filament protein, coiled coil region"/>
    <property type="match status" value="1"/>
</dbReference>
<dbReference type="SUPFAM" id="SSF74853">
    <property type="entry name" value="Lamin A/C globular tail domain"/>
    <property type="match status" value="1"/>
</dbReference>
<feature type="coiled-coil region" evidence="4">
    <location>
        <begin position="408"/>
        <end position="509"/>
    </location>
</feature>
<dbReference type="Gene3D" id="1.20.5.500">
    <property type="entry name" value="Single helix bin"/>
    <property type="match status" value="1"/>
</dbReference>
<dbReference type="GO" id="GO:0031507">
    <property type="term" value="P:heterochromatin formation"/>
    <property type="evidence" value="ECO:0007669"/>
    <property type="project" value="TreeGrafter"/>
</dbReference>
<dbReference type="PANTHER" id="PTHR45721">
    <property type="entry name" value="LAMIN DM0-RELATED"/>
    <property type="match status" value="1"/>
</dbReference>
<evidence type="ECO:0000256" key="4">
    <source>
        <dbReference type="SAM" id="Coils"/>
    </source>
</evidence>
<dbReference type="SMART" id="SM01391">
    <property type="entry name" value="Filament"/>
    <property type="match status" value="1"/>
</dbReference>
<dbReference type="InterPro" id="IPR018039">
    <property type="entry name" value="IF_conserved"/>
</dbReference>
<evidence type="ECO:0000259" key="7">
    <source>
        <dbReference type="PROSITE" id="PS51842"/>
    </source>
</evidence>
<sequence>MSQVIRSSSSHLQRHQQETSPFHRLQLYQSSLKSSAVSLSGTGLSQPSDPPGRLRVVTELSSATPLPRPYSAGAGYKRATSLLRTSDSGLGQTSATTTIGSVSQLSPPLPVYSWEHEGAATGAPLQRRMTGAKRVTGSLDRLSRSAFELDIPDMRSTREGRIRNKRDMHELNERLAEQVERMRYLSAHNKQLSDEITSLKTRLLGETENLRDTYEKEMRQLRQMLDDAEREKADSLARLISTQQTNRNQADQINRLQAENEKVSRKLEQAFDDMNKRDGDLAMLQRRLEAMEEELARDRQASDRMRRENESLIQQLNEETANRMSGQSEMQTLKEEIEFLRRVHQQELSEMHRTLEEVGRGVDREVWQSEMSQAIRDIQDRYDAQLEKLRTDMDDMYNARLRELAKSTPDHKAEINALKAENQKLRNNSDNLRDQMSQLQSKNTYLEASMYEVSNEANELRRRIDFELAEAAKEREAAEEALARAHHEMAALMDVKLNLEAEIAAYRRLLETQDGIITTVSGKSSPDLRRSRDSYQHYYARPRMSSLSPQRRSDDRSVPMPVTDIAHRFPERSDPSGSSLRSRLVEVDAEGNQQLSCKYKLDPKNMRAELTARTQFDKSYKGTISIDECSPDGRFVVITNNGNHVENLDGWRIVRNVEHGKQIIRYTFGDTPMLPKSSRKIWARGQRGTDASPSDLESPCPTWGVGSYIYTTLFTMNGEERATHAQRSEFNVN</sequence>
<evidence type="ECO:0000256" key="5">
    <source>
        <dbReference type="SAM" id="MobiDB-lite"/>
    </source>
</evidence>
<evidence type="ECO:0000256" key="3">
    <source>
        <dbReference type="RuleBase" id="RU000685"/>
    </source>
</evidence>
<dbReference type="Pfam" id="PF00038">
    <property type="entry name" value="Filament"/>
    <property type="match status" value="1"/>
</dbReference>
<dbReference type="GO" id="GO:0005882">
    <property type="term" value="C:intermediate filament"/>
    <property type="evidence" value="ECO:0007669"/>
    <property type="project" value="UniProtKB-KW"/>
</dbReference>
<reference evidence="8" key="1">
    <citation type="submission" date="2016-01" db="EMBL/GenBank/DDBJ databases">
        <title>Reference transcriptome for the parasite Schistocephalus solidus: insights into the molecular evolution of parasitism.</title>
        <authorList>
            <person name="Hebert F.O."/>
            <person name="Grambauer S."/>
            <person name="Barber I."/>
            <person name="Landry C.R."/>
            <person name="Aubin-Horth N."/>
        </authorList>
    </citation>
    <scope>NUCLEOTIDE SEQUENCE</scope>
</reference>
<dbReference type="GO" id="GO:0007097">
    <property type="term" value="P:nuclear migration"/>
    <property type="evidence" value="ECO:0007669"/>
    <property type="project" value="TreeGrafter"/>
</dbReference>
<dbReference type="Gene3D" id="2.60.40.1260">
    <property type="entry name" value="Lamin Tail domain"/>
    <property type="match status" value="1"/>
</dbReference>
<keyword evidence="1 3" id="KW-0403">Intermediate filament</keyword>
<proteinExistence type="inferred from homology"/>
<dbReference type="GO" id="GO:0005652">
    <property type="term" value="C:nuclear lamina"/>
    <property type="evidence" value="ECO:0007669"/>
    <property type="project" value="TreeGrafter"/>
</dbReference>
<dbReference type="Pfam" id="PF00932">
    <property type="entry name" value="LTD"/>
    <property type="match status" value="1"/>
</dbReference>
<dbReference type="Gene3D" id="1.20.5.1160">
    <property type="entry name" value="Vasodilator-stimulated phosphoprotein"/>
    <property type="match status" value="1"/>
</dbReference>
<dbReference type="GO" id="GO:0051664">
    <property type="term" value="P:nuclear pore localization"/>
    <property type="evidence" value="ECO:0007669"/>
    <property type="project" value="TreeGrafter"/>
</dbReference>
<comment type="similarity">
    <text evidence="3">Belongs to the intermediate filament family.</text>
</comment>
<evidence type="ECO:0000256" key="2">
    <source>
        <dbReference type="ARBA" id="ARBA00023054"/>
    </source>
</evidence>
<dbReference type="InterPro" id="IPR039008">
    <property type="entry name" value="IF_rod_dom"/>
</dbReference>
<dbReference type="Gene3D" id="1.20.5.170">
    <property type="match status" value="1"/>
</dbReference>
<evidence type="ECO:0000313" key="8">
    <source>
        <dbReference type="EMBL" id="JAP46075.1"/>
    </source>
</evidence>
<dbReference type="GO" id="GO:0090435">
    <property type="term" value="P:protein localization to nuclear envelope"/>
    <property type="evidence" value="ECO:0007669"/>
    <property type="project" value="TreeGrafter"/>
</dbReference>
<feature type="region of interest" description="Disordered" evidence="5">
    <location>
        <begin position="1"/>
        <end position="20"/>
    </location>
</feature>
<feature type="coiled-coil region" evidence="4">
    <location>
        <begin position="204"/>
        <end position="350"/>
    </location>
</feature>
<feature type="compositionally biased region" description="Basic and acidic residues" evidence="5">
    <location>
        <begin position="526"/>
        <end position="535"/>
    </location>
</feature>
<accession>A0A0X3P2H4</accession>
<feature type="domain" description="LTD" evidence="6">
    <location>
        <begin position="612"/>
        <end position="728"/>
    </location>
</feature>
<evidence type="ECO:0000259" key="6">
    <source>
        <dbReference type="PROSITE" id="PS51841"/>
    </source>
</evidence>
<dbReference type="InterPro" id="IPR036415">
    <property type="entry name" value="Lamin_tail_dom_sf"/>
</dbReference>
<dbReference type="PROSITE" id="PS51842">
    <property type="entry name" value="IF_ROD_2"/>
    <property type="match status" value="1"/>
</dbReference>
<feature type="region of interest" description="Disordered" evidence="5">
    <location>
        <begin position="519"/>
        <end position="560"/>
    </location>
</feature>
<dbReference type="EMBL" id="GEEE01017150">
    <property type="protein sequence ID" value="JAP46075.1"/>
    <property type="molecule type" value="Transcribed_RNA"/>
</dbReference>
<protein>
    <submittedName>
        <fullName evidence="8">Neurofilament protein</fullName>
    </submittedName>
</protein>
<name>A0A0X3P2H4_SCHSO</name>
<dbReference type="GO" id="GO:0005200">
    <property type="term" value="F:structural constituent of cytoskeleton"/>
    <property type="evidence" value="ECO:0007669"/>
    <property type="project" value="TreeGrafter"/>
</dbReference>
<dbReference type="AlphaFoldDB" id="A0A0X3P2H4"/>
<organism evidence="8">
    <name type="scientific">Schistocephalus solidus</name>
    <name type="common">Tapeworm</name>
    <dbReference type="NCBI Taxonomy" id="70667"/>
    <lineage>
        <taxon>Eukaryota</taxon>
        <taxon>Metazoa</taxon>
        <taxon>Spiralia</taxon>
        <taxon>Lophotrochozoa</taxon>
        <taxon>Platyhelminthes</taxon>
        <taxon>Cestoda</taxon>
        <taxon>Eucestoda</taxon>
        <taxon>Diphyllobothriidea</taxon>
        <taxon>Diphyllobothriidae</taxon>
        <taxon>Schistocephalus</taxon>
    </lineage>
</organism>
<dbReference type="PROSITE" id="PS00226">
    <property type="entry name" value="IF_ROD_1"/>
    <property type="match status" value="1"/>
</dbReference>
<dbReference type="GO" id="GO:0006998">
    <property type="term" value="P:nuclear envelope organization"/>
    <property type="evidence" value="ECO:0007669"/>
    <property type="project" value="TreeGrafter"/>
</dbReference>
<dbReference type="PANTHER" id="PTHR45721:SF12">
    <property type="entry name" value="INTERMEDIATE FILAMENT PROTEIN IFA-1"/>
    <property type="match status" value="1"/>
</dbReference>
<keyword evidence="2 4" id="KW-0175">Coiled coil</keyword>
<gene>
    <name evidence="8" type="primary">NF70</name>
    <name evidence="8" type="ORF">TR160137</name>
</gene>